<dbReference type="EMBL" id="BK015491">
    <property type="protein sequence ID" value="DAE09728.1"/>
    <property type="molecule type" value="Genomic_DNA"/>
</dbReference>
<name>A0A8S5PSF1_9CAUD</name>
<protein>
    <submittedName>
        <fullName evidence="1">Uncharacterized protein</fullName>
    </submittedName>
</protein>
<accession>A0A8S5PSF1</accession>
<proteinExistence type="predicted"/>
<evidence type="ECO:0000313" key="1">
    <source>
        <dbReference type="EMBL" id="DAE09728.1"/>
    </source>
</evidence>
<organism evidence="1">
    <name type="scientific">Myoviridae sp. ctjhW4</name>
    <dbReference type="NCBI Taxonomy" id="2825162"/>
    <lineage>
        <taxon>Viruses</taxon>
        <taxon>Duplodnaviria</taxon>
        <taxon>Heunggongvirae</taxon>
        <taxon>Uroviricota</taxon>
        <taxon>Caudoviricetes</taxon>
    </lineage>
</organism>
<reference evidence="1" key="1">
    <citation type="journal article" date="2021" name="Proc. Natl. Acad. Sci. U.S.A.">
        <title>A Catalog of Tens of Thousands of Viruses from Human Metagenomes Reveals Hidden Associations with Chronic Diseases.</title>
        <authorList>
            <person name="Tisza M.J."/>
            <person name="Buck C.B."/>
        </authorList>
    </citation>
    <scope>NUCLEOTIDE SEQUENCE</scope>
    <source>
        <strain evidence="1">CtjhW4</strain>
    </source>
</reference>
<sequence length="214" mass="23379">MSQSVNDKIKDTQKVYKTKSGIQDELVNTYGYATEDLENLDKDTLSNMLANEEVYSGKDIDKQVEDLQKAAEGLQQASKDLGLSENTLLQAASGDVSELADAVGTTLPSKIKDLEKGVKDALGEDNIAPEIEDIFNKYDPTQVINNIISQSSAAFDTASAAIYDFLDNGVFSDEHIAALKEKFQGIFDFSNFEDLSTYDKIEAIGNAQEAAIKK</sequence>